<feature type="domain" description="Mechanosensitive ion channel transmembrane helices 2/3" evidence="10">
    <location>
        <begin position="90"/>
        <end position="130"/>
    </location>
</feature>
<evidence type="ECO:0000259" key="10">
    <source>
        <dbReference type="Pfam" id="PF21088"/>
    </source>
</evidence>
<comment type="subcellular location">
    <subcellularLocation>
        <location evidence="1">Cell membrane</location>
        <topology evidence="1">Multi-pass membrane protein</topology>
    </subcellularLocation>
</comment>
<dbReference type="InterPro" id="IPR045276">
    <property type="entry name" value="YbiO_bact"/>
</dbReference>
<evidence type="ECO:0000259" key="8">
    <source>
        <dbReference type="Pfam" id="PF00924"/>
    </source>
</evidence>
<accession>A0ABT4QKN8</accession>
<dbReference type="PANTHER" id="PTHR30460:SF0">
    <property type="entry name" value="MODERATE CONDUCTANCE MECHANOSENSITIVE CHANNEL YBIO"/>
    <property type="match status" value="1"/>
</dbReference>
<dbReference type="InterPro" id="IPR023408">
    <property type="entry name" value="MscS_beta-dom_sf"/>
</dbReference>
<dbReference type="RefSeq" id="WP_269885961.1">
    <property type="nucleotide sequence ID" value="NZ_JAQAGZ010000038.1"/>
</dbReference>
<dbReference type="Proteomes" id="UP001527882">
    <property type="component" value="Unassembled WGS sequence"/>
</dbReference>
<feature type="domain" description="Mechanosensitive ion channel MscS C-terminal" evidence="9">
    <location>
        <begin position="202"/>
        <end position="285"/>
    </location>
</feature>
<gene>
    <name evidence="11" type="ORF">O9H85_34840</name>
</gene>
<name>A0ABT4QKN8_9BACL</name>
<keyword evidence="12" id="KW-1185">Reference proteome</keyword>
<keyword evidence="4 7" id="KW-0812">Transmembrane</keyword>
<feature type="transmembrane region" description="Helical" evidence="7">
    <location>
        <begin position="90"/>
        <end position="108"/>
    </location>
</feature>
<evidence type="ECO:0000256" key="6">
    <source>
        <dbReference type="ARBA" id="ARBA00023136"/>
    </source>
</evidence>
<evidence type="ECO:0000256" key="5">
    <source>
        <dbReference type="ARBA" id="ARBA00022989"/>
    </source>
</evidence>
<keyword evidence="6 7" id="KW-0472">Membrane</keyword>
<feature type="domain" description="Mechanosensitive ion channel MscS" evidence="8">
    <location>
        <begin position="132"/>
        <end position="195"/>
    </location>
</feature>
<dbReference type="InterPro" id="IPR006685">
    <property type="entry name" value="MscS_channel_2nd"/>
</dbReference>
<dbReference type="InterPro" id="IPR011066">
    <property type="entry name" value="MscS_channel_C_sf"/>
</dbReference>
<dbReference type="InterPro" id="IPR049278">
    <property type="entry name" value="MS_channel_C"/>
</dbReference>
<dbReference type="Pfam" id="PF00924">
    <property type="entry name" value="MS_channel_2nd"/>
    <property type="match status" value="1"/>
</dbReference>
<evidence type="ECO:0000313" key="11">
    <source>
        <dbReference type="EMBL" id="MCZ8517433.1"/>
    </source>
</evidence>
<dbReference type="SUPFAM" id="SSF50182">
    <property type="entry name" value="Sm-like ribonucleoproteins"/>
    <property type="match status" value="1"/>
</dbReference>
<evidence type="ECO:0000259" key="9">
    <source>
        <dbReference type="Pfam" id="PF21082"/>
    </source>
</evidence>
<keyword evidence="5 7" id="KW-1133">Transmembrane helix</keyword>
<evidence type="ECO:0000256" key="4">
    <source>
        <dbReference type="ARBA" id="ARBA00022692"/>
    </source>
</evidence>
<comment type="similarity">
    <text evidence="2">Belongs to the MscS (TC 1.A.23) family.</text>
</comment>
<dbReference type="InterPro" id="IPR010920">
    <property type="entry name" value="LSM_dom_sf"/>
</dbReference>
<feature type="transmembrane region" description="Helical" evidence="7">
    <location>
        <begin position="114"/>
        <end position="133"/>
    </location>
</feature>
<dbReference type="EMBL" id="JAQAGZ010000038">
    <property type="protein sequence ID" value="MCZ8517433.1"/>
    <property type="molecule type" value="Genomic_DNA"/>
</dbReference>
<dbReference type="InterPro" id="IPR011014">
    <property type="entry name" value="MscS_channel_TM-2"/>
</dbReference>
<evidence type="ECO:0000256" key="7">
    <source>
        <dbReference type="SAM" id="Phobius"/>
    </source>
</evidence>
<evidence type="ECO:0000256" key="1">
    <source>
        <dbReference type="ARBA" id="ARBA00004651"/>
    </source>
</evidence>
<evidence type="ECO:0000313" key="12">
    <source>
        <dbReference type="Proteomes" id="UP001527882"/>
    </source>
</evidence>
<reference evidence="11 12" key="1">
    <citation type="submission" date="2022-12" db="EMBL/GenBank/DDBJ databases">
        <title>Draft genome sequence of Paenibacillus sp. dW9.</title>
        <authorList>
            <person name="Choi E.-W."/>
            <person name="Kim D.-U."/>
        </authorList>
    </citation>
    <scope>NUCLEOTIDE SEQUENCE [LARGE SCALE GENOMIC DNA]</scope>
    <source>
        <strain evidence="12">dW9</strain>
    </source>
</reference>
<keyword evidence="3" id="KW-1003">Cell membrane</keyword>
<dbReference type="Gene3D" id="3.30.70.100">
    <property type="match status" value="1"/>
</dbReference>
<organism evidence="11 12">
    <name type="scientific">Paenibacillus gyeongsangnamensis</name>
    <dbReference type="NCBI Taxonomy" id="3388067"/>
    <lineage>
        <taxon>Bacteria</taxon>
        <taxon>Bacillati</taxon>
        <taxon>Bacillota</taxon>
        <taxon>Bacilli</taxon>
        <taxon>Bacillales</taxon>
        <taxon>Paenibacillaceae</taxon>
        <taxon>Paenibacillus</taxon>
    </lineage>
</organism>
<dbReference type="SUPFAM" id="SSF82861">
    <property type="entry name" value="Mechanosensitive channel protein MscS (YggB), transmembrane region"/>
    <property type="match status" value="1"/>
</dbReference>
<evidence type="ECO:0000256" key="3">
    <source>
        <dbReference type="ARBA" id="ARBA00022475"/>
    </source>
</evidence>
<comment type="caution">
    <text evidence="11">The sequence shown here is derived from an EMBL/GenBank/DDBJ whole genome shotgun (WGS) entry which is preliminary data.</text>
</comment>
<evidence type="ECO:0000256" key="2">
    <source>
        <dbReference type="ARBA" id="ARBA00008017"/>
    </source>
</evidence>
<dbReference type="Pfam" id="PF21088">
    <property type="entry name" value="MS_channel_1st"/>
    <property type="match status" value="1"/>
</dbReference>
<protein>
    <submittedName>
        <fullName evidence="11">Mechanosensitive ion channel family protein</fullName>
    </submittedName>
</protein>
<dbReference type="SUPFAM" id="SSF82689">
    <property type="entry name" value="Mechanosensitive channel protein MscS (YggB), C-terminal domain"/>
    <property type="match status" value="1"/>
</dbReference>
<sequence>MLHKIEANTDQWFNAWKNFQYELIKNLTDPALWGGLLILLIKIVVILIVGRLTVKIVQKALQHILSERDKHPLKLDIRRTKTIGKLLENFTNYAVNFIMILMILAQFGVNLGPVLAGAGVVGLAIGFGAQSLVKDVITGFFIIFEDQFAVGDVIQTGTYKGTVEEIGLRVTRLKSWTGEVHIIPNGTISQVTNFSLYNSIAVIDVTIAYEADIEKAMKVLDETVKAHYENSIDMIKAPEVLGIQTLGASEVTLRVTVECKANTQPAVQRKLYAEIKRAFAANGVETPNPRVVTLQRSERMGS</sequence>
<feature type="transmembrane region" description="Helical" evidence="7">
    <location>
        <begin position="31"/>
        <end position="54"/>
    </location>
</feature>
<dbReference type="PANTHER" id="PTHR30460">
    <property type="entry name" value="MODERATE CONDUCTANCE MECHANOSENSITIVE CHANNEL YBIO"/>
    <property type="match status" value="1"/>
</dbReference>
<dbReference type="InterPro" id="IPR049142">
    <property type="entry name" value="MS_channel_1st"/>
</dbReference>
<dbReference type="Gene3D" id="2.30.30.60">
    <property type="match status" value="1"/>
</dbReference>
<proteinExistence type="inferred from homology"/>
<dbReference type="Gene3D" id="1.10.287.1260">
    <property type="match status" value="1"/>
</dbReference>
<dbReference type="Pfam" id="PF21082">
    <property type="entry name" value="MS_channel_3rd"/>
    <property type="match status" value="1"/>
</dbReference>